<sequence length="373" mass="43520">MSSDFASVPSAKPPHYDSLIAELNHLLETARRTSTRAINAVMTATYWKIGRCIVEYEQKGARRAAYGEELLERLARDLTARFGRGFSLRNLRNFRTFYLEWPIRQTVSAESEESDGAIQQTPSADLRVAVRSFPLPWSHYVRLMAVKDEHARQFYETEALRGGWSERQLDRQISTLFYERTALSQNKAEMLIKEAKTRPEERVNADDEVKDPLVLEFLGLKDEYSESDLEEALLLHLEKFLLELGENFAFIGRQRRLRIGEEWYRVDLLFFHRRLRCLIVIDLKIGKLTHADAGQMHMYLNYAREHWMQEGENRPVGLILCSESNDVLAQYALEGLPNQVLAREYRLILPKEKLLAKEIERTRERLEARRKSG</sequence>
<dbReference type="InterPro" id="IPR009362">
    <property type="entry name" value="YhcG_C"/>
</dbReference>
<gene>
    <name evidence="3" type="ORF">AW736_07965</name>
</gene>
<feature type="domain" description="YhcG N-terminal" evidence="2">
    <location>
        <begin position="23"/>
        <end position="180"/>
    </location>
</feature>
<proteinExistence type="predicted"/>
<dbReference type="OrthoDB" id="9801263at2"/>
<dbReference type="GO" id="GO:0003676">
    <property type="term" value="F:nucleic acid binding"/>
    <property type="evidence" value="ECO:0007669"/>
    <property type="project" value="InterPro"/>
</dbReference>
<reference evidence="3 4" key="1">
    <citation type="submission" date="2016-01" db="EMBL/GenBank/DDBJ databases">
        <title>High potential of lignocellulose degradation of a new Verrucomicrobia species.</title>
        <authorList>
            <person name="Wang Y."/>
            <person name="Shi Y."/>
            <person name="Qiu Z."/>
            <person name="Liu S."/>
            <person name="Yang H."/>
        </authorList>
    </citation>
    <scope>NUCLEOTIDE SEQUENCE [LARGE SCALE GENOMIC DNA]</scope>
    <source>
        <strain evidence="3 4">TSB47</strain>
    </source>
</reference>
<dbReference type="PANTHER" id="PTHR30547:SF5">
    <property type="entry name" value="NUCLEASE YHCG-RELATED"/>
    <property type="match status" value="1"/>
</dbReference>
<dbReference type="InterPro" id="IPR011856">
    <property type="entry name" value="tRNA_endonuc-like_dom_sf"/>
</dbReference>
<evidence type="ECO:0008006" key="5">
    <source>
        <dbReference type="Google" id="ProtNLM"/>
    </source>
</evidence>
<evidence type="ECO:0000259" key="2">
    <source>
        <dbReference type="Pfam" id="PF17761"/>
    </source>
</evidence>
<name>A0A178IKJ1_9BACT</name>
<organism evidence="3 4">
    <name type="scientific">Termitidicoccus mucosus</name>
    <dbReference type="NCBI Taxonomy" id="1184151"/>
    <lineage>
        <taxon>Bacteria</taxon>
        <taxon>Pseudomonadati</taxon>
        <taxon>Verrucomicrobiota</taxon>
        <taxon>Opitutia</taxon>
        <taxon>Opitutales</taxon>
        <taxon>Opitutaceae</taxon>
        <taxon>Termitidicoccus</taxon>
    </lineage>
</organism>
<dbReference type="PANTHER" id="PTHR30547">
    <property type="entry name" value="UNCHARACTERIZED PROTEIN YHCG-RELATED"/>
    <property type="match status" value="1"/>
</dbReference>
<dbReference type="AlphaFoldDB" id="A0A178IKJ1"/>
<evidence type="ECO:0000313" key="3">
    <source>
        <dbReference type="EMBL" id="OAM90403.1"/>
    </source>
</evidence>
<dbReference type="Gene3D" id="3.40.1350.10">
    <property type="match status" value="1"/>
</dbReference>
<evidence type="ECO:0000259" key="1">
    <source>
        <dbReference type="Pfam" id="PF06250"/>
    </source>
</evidence>
<dbReference type="Pfam" id="PF06250">
    <property type="entry name" value="YhcG_C"/>
    <property type="match status" value="1"/>
</dbReference>
<protein>
    <recommendedName>
        <fullName evidence="5">50S ribosomal protein L31</fullName>
    </recommendedName>
</protein>
<dbReference type="Proteomes" id="UP000078486">
    <property type="component" value="Unassembled WGS sequence"/>
</dbReference>
<dbReference type="Pfam" id="PF17761">
    <property type="entry name" value="DUF1016_N"/>
    <property type="match status" value="1"/>
</dbReference>
<dbReference type="STRING" id="1184151.AW736_07965"/>
<comment type="caution">
    <text evidence="3">The sequence shown here is derived from an EMBL/GenBank/DDBJ whole genome shotgun (WGS) entry which is preliminary data.</text>
</comment>
<dbReference type="InterPro" id="IPR053148">
    <property type="entry name" value="PD-DEXK-like_domain"/>
</dbReference>
<dbReference type="EMBL" id="LRRQ01000058">
    <property type="protein sequence ID" value="OAM90403.1"/>
    <property type="molecule type" value="Genomic_DNA"/>
</dbReference>
<accession>A0A178IKJ1</accession>
<evidence type="ECO:0000313" key="4">
    <source>
        <dbReference type="Proteomes" id="UP000078486"/>
    </source>
</evidence>
<feature type="domain" description="YhcG PDDEXK nuclease" evidence="1">
    <location>
        <begin position="208"/>
        <end position="354"/>
    </location>
</feature>
<dbReference type="InterPro" id="IPR041527">
    <property type="entry name" value="YhcG_N"/>
</dbReference>
<dbReference type="RefSeq" id="WP_068769633.1">
    <property type="nucleotide sequence ID" value="NZ_CP109796.1"/>
</dbReference>
<keyword evidence="4" id="KW-1185">Reference proteome</keyword>